<dbReference type="EMBL" id="JAHMHR010000074">
    <property type="protein sequence ID" value="KAK1658368.1"/>
    <property type="molecule type" value="Genomic_DNA"/>
</dbReference>
<sequence>MIPFYSGFISISSDGNEKLSIPYQGAGYNFTAAPNLVTGPVPPNALGPVTEYPVFGAPQLVTADGFGIQDYIKIDPAELTLYYDGMQPVRIERLDVVSADTDFKPTWYGFDQSRPLNYTKTTQPVNGTVAGAELLGNLYVDYNYAPVTSLLDYWPFPRLWHVETASVPIPMLKGGYRLPISHLKSGG</sequence>
<evidence type="ECO:0000313" key="1">
    <source>
        <dbReference type="EMBL" id="KAK1658368.1"/>
    </source>
</evidence>
<keyword evidence="2" id="KW-1185">Reference proteome</keyword>
<reference evidence="1" key="1">
    <citation type="submission" date="2021-06" db="EMBL/GenBank/DDBJ databases">
        <title>Comparative genomics, transcriptomics and evolutionary studies reveal genomic signatures of adaptation to plant cell wall in hemibiotrophic fungi.</title>
        <authorList>
            <consortium name="DOE Joint Genome Institute"/>
            <person name="Baroncelli R."/>
            <person name="Diaz J.F."/>
            <person name="Benocci T."/>
            <person name="Peng M."/>
            <person name="Battaglia E."/>
            <person name="Haridas S."/>
            <person name="Andreopoulos W."/>
            <person name="Labutti K."/>
            <person name="Pangilinan J."/>
            <person name="Floch G.L."/>
            <person name="Makela M.R."/>
            <person name="Henrissat B."/>
            <person name="Grigoriev I.V."/>
            <person name="Crouch J.A."/>
            <person name="De Vries R.P."/>
            <person name="Sukno S.A."/>
            <person name="Thon M.R."/>
        </authorList>
    </citation>
    <scope>NUCLEOTIDE SEQUENCE</scope>
    <source>
        <strain evidence="1">CBS 193.32</strain>
    </source>
</reference>
<dbReference type="RefSeq" id="XP_060423132.1">
    <property type="nucleotide sequence ID" value="XM_060576286.1"/>
</dbReference>
<organism evidence="1 2">
    <name type="scientific">Colletotrichum godetiae</name>
    <dbReference type="NCBI Taxonomy" id="1209918"/>
    <lineage>
        <taxon>Eukaryota</taxon>
        <taxon>Fungi</taxon>
        <taxon>Dikarya</taxon>
        <taxon>Ascomycota</taxon>
        <taxon>Pezizomycotina</taxon>
        <taxon>Sordariomycetes</taxon>
        <taxon>Hypocreomycetidae</taxon>
        <taxon>Glomerellales</taxon>
        <taxon>Glomerellaceae</taxon>
        <taxon>Colletotrichum</taxon>
        <taxon>Colletotrichum acutatum species complex</taxon>
    </lineage>
</organism>
<dbReference type="GeneID" id="85460812"/>
<name>A0AAJ0ERD0_9PEZI</name>
<gene>
    <name evidence="1" type="ORF">BDP55DRAFT_682801</name>
</gene>
<evidence type="ECO:0000313" key="2">
    <source>
        <dbReference type="Proteomes" id="UP001224890"/>
    </source>
</evidence>
<comment type="caution">
    <text evidence="1">The sequence shown here is derived from an EMBL/GenBank/DDBJ whole genome shotgun (WGS) entry which is preliminary data.</text>
</comment>
<protein>
    <submittedName>
        <fullName evidence="1">Uncharacterized protein</fullName>
    </submittedName>
</protein>
<dbReference type="Proteomes" id="UP001224890">
    <property type="component" value="Unassembled WGS sequence"/>
</dbReference>
<proteinExistence type="predicted"/>
<accession>A0AAJ0ERD0</accession>
<dbReference type="AlphaFoldDB" id="A0AAJ0ERD0"/>